<name>A0A7C8BRF9_9ACTN</name>
<proteinExistence type="predicted"/>
<keyword evidence="1" id="KW-0812">Transmembrane</keyword>
<evidence type="ECO:0000313" key="3">
    <source>
        <dbReference type="Proteomes" id="UP000479639"/>
    </source>
</evidence>
<keyword evidence="1" id="KW-0472">Membrane</keyword>
<dbReference type="InterPro" id="IPR010398">
    <property type="entry name" value="DUF997"/>
</dbReference>
<feature type="transmembrane region" description="Helical" evidence="1">
    <location>
        <begin position="20"/>
        <end position="41"/>
    </location>
</feature>
<keyword evidence="1" id="KW-1133">Transmembrane helix</keyword>
<accession>A0A7C8BRF9</accession>
<protein>
    <submittedName>
        <fullName evidence="2">YhdT family protein</fullName>
    </submittedName>
</protein>
<keyword evidence="3" id="KW-1185">Reference proteome</keyword>
<dbReference type="Proteomes" id="UP000479639">
    <property type="component" value="Unassembled WGS sequence"/>
</dbReference>
<gene>
    <name evidence="2" type="ORF">F8D48_03890</name>
</gene>
<dbReference type="RefSeq" id="WP_151430036.1">
    <property type="nucleotide sequence ID" value="NZ_JANJZI010000001.1"/>
</dbReference>
<dbReference type="EMBL" id="WAJS01000009">
    <property type="protein sequence ID" value="KAB1650768.1"/>
    <property type="molecule type" value="Genomic_DNA"/>
</dbReference>
<dbReference type="Pfam" id="PF06196">
    <property type="entry name" value="DUF997"/>
    <property type="match status" value="1"/>
</dbReference>
<organism evidence="2 3">
    <name type="scientific">Adlercreutzia muris</name>
    <dbReference type="NCBI Taxonomy" id="1796610"/>
    <lineage>
        <taxon>Bacteria</taxon>
        <taxon>Bacillati</taxon>
        <taxon>Actinomycetota</taxon>
        <taxon>Coriobacteriia</taxon>
        <taxon>Eggerthellales</taxon>
        <taxon>Eggerthellaceae</taxon>
        <taxon>Adlercreutzia</taxon>
    </lineage>
</organism>
<evidence type="ECO:0000313" key="2">
    <source>
        <dbReference type="EMBL" id="KAB1650768.1"/>
    </source>
</evidence>
<sequence length="125" mass="12887">MGKRKFTTYAAKMRQANREALATVAALAIIAVTWLSWGIGLADSDIELFSTPIWIIGGCVGTWLMAVLAALVLGCGVFANFSLDDDAPGDGTAAAPASERAAAGVAASAVTESARIEDGEEVRRG</sequence>
<reference evidence="2 3" key="1">
    <citation type="submission" date="2019-09" db="EMBL/GenBank/DDBJ databases">
        <title>Whole genome shotgun sequencing (WGS) of Ellagibacter isourolithinifaciens DSM 104140(T) and Adlercreutzia muris DSM 29508(T).</title>
        <authorList>
            <person name="Stoll D.A."/>
            <person name="Danylec N."/>
            <person name="Huch M."/>
        </authorList>
    </citation>
    <scope>NUCLEOTIDE SEQUENCE [LARGE SCALE GENOMIC DNA]</scope>
    <source>
        <strain evidence="2 3">DSM 29508</strain>
    </source>
</reference>
<feature type="transmembrane region" description="Helical" evidence="1">
    <location>
        <begin position="53"/>
        <end position="79"/>
    </location>
</feature>
<comment type="caution">
    <text evidence="2">The sequence shown here is derived from an EMBL/GenBank/DDBJ whole genome shotgun (WGS) entry which is preliminary data.</text>
</comment>
<dbReference type="AlphaFoldDB" id="A0A7C8BRF9"/>
<evidence type="ECO:0000256" key="1">
    <source>
        <dbReference type="SAM" id="Phobius"/>
    </source>
</evidence>